<comment type="caution">
    <text evidence="1">The sequence shown here is derived from an EMBL/GenBank/DDBJ whole genome shotgun (WGS) entry which is preliminary data.</text>
</comment>
<sequence length="80" mass="8256">MPISALVITLSDEPSARARACRSLAAEAALSLGPPCGSRLPAIAETATLVAGEELVERVLCTDGVDFVDVVSVDFSDLEP</sequence>
<dbReference type="EMBL" id="JAQNDK010000001">
    <property type="protein sequence ID" value="MDC0676825.1"/>
    <property type="molecule type" value="Genomic_DNA"/>
</dbReference>
<protein>
    <submittedName>
        <fullName evidence="1">Uncharacterized protein</fullName>
    </submittedName>
</protein>
<evidence type="ECO:0000313" key="2">
    <source>
        <dbReference type="Proteomes" id="UP001217485"/>
    </source>
</evidence>
<dbReference type="RefSeq" id="WP_272093599.1">
    <property type="nucleotide sequence ID" value="NZ_JAQNDK010000001.1"/>
</dbReference>
<keyword evidence="2" id="KW-1185">Reference proteome</keyword>
<organism evidence="1 2">
    <name type="scientific">Sorangium atrum</name>
    <dbReference type="NCBI Taxonomy" id="2995308"/>
    <lineage>
        <taxon>Bacteria</taxon>
        <taxon>Pseudomonadati</taxon>
        <taxon>Myxococcota</taxon>
        <taxon>Polyangia</taxon>
        <taxon>Polyangiales</taxon>
        <taxon>Polyangiaceae</taxon>
        <taxon>Sorangium</taxon>
    </lineage>
</organism>
<gene>
    <name evidence="1" type="ORF">POL72_03665</name>
</gene>
<evidence type="ECO:0000313" key="1">
    <source>
        <dbReference type="EMBL" id="MDC0676825.1"/>
    </source>
</evidence>
<name>A0ABT5BTC3_9BACT</name>
<dbReference type="Proteomes" id="UP001217485">
    <property type="component" value="Unassembled WGS sequence"/>
</dbReference>
<reference evidence="1 2" key="1">
    <citation type="submission" date="2023-01" db="EMBL/GenBank/DDBJ databases">
        <title>Minimal conservation of predation-associated metabolite biosynthetic gene clusters underscores biosynthetic potential of Myxococcota including descriptions for ten novel species: Archangium lansinium sp. nov., Myxococcus landrumus sp. nov., Nannocystis bai.</title>
        <authorList>
            <person name="Ahearne A."/>
            <person name="Stevens C."/>
            <person name="Dowd S."/>
        </authorList>
    </citation>
    <scope>NUCLEOTIDE SEQUENCE [LARGE SCALE GENOMIC DNA]</scope>
    <source>
        <strain evidence="1 2">WIWO2</strain>
    </source>
</reference>
<proteinExistence type="predicted"/>
<accession>A0ABT5BTC3</accession>